<dbReference type="PATRIC" id="fig|451644.5.peg.3993"/>
<dbReference type="Pfam" id="PF07690">
    <property type="entry name" value="MFS_1"/>
    <property type="match status" value="1"/>
</dbReference>
<dbReference type="InterPro" id="IPR020846">
    <property type="entry name" value="MFS_dom"/>
</dbReference>
<keyword evidence="2" id="KW-1003">Cell membrane</keyword>
<feature type="transmembrane region" description="Helical" evidence="6">
    <location>
        <begin position="42"/>
        <end position="63"/>
    </location>
</feature>
<evidence type="ECO:0000256" key="4">
    <source>
        <dbReference type="ARBA" id="ARBA00022989"/>
    </source>
</evidence>
<feature type="transmembrane region" description="Helical" evidence="6">
    <location>
        <begin position="236"/>
        <end position="259"/>
    </location>
</feature>
<evidence type="ECO:0000256" key="5">
    <source>
        <dbReference type="ARBA" id="ARBA00023136"/>
    </source>
</evidence>
<dbReference type="RefSeq" id="WP_019348589.1">
    <property type="nucleotide sequence ID" value="NZ_AGSZ01000755.1"/>
</dbReference>
<organism evidence="8 9">
    <name type="scientific">Mycolicibacterium conceptionense</name>
    <dbReference type="NCBI Taxonomy" id="451644"/>
    <lineage>
        <taxon>Bacteria</taxon>
        <taxon>Bacillati</taxon>
        <taxon>Actinomycetota</taxon>
        <taxon>Actinomycetes</taxon>
        <taxon>Mycobacteriales</taxon>
        <taxon>Mycobacteriaceae</taxon>
        <taxon>Mycolicibacterium</taxon>
    </lineage>
</organism>
<dbReference type="GO" id="GO:0005886">
    <property type="term" value="C:plasma membrane"/>
    <property type="evidence" value="ECO:0007669"/>
    <property type="project" value="UniProtKB-SubCell"/>
</dbReference>
<dbReference type="PANTHER" id="PTHR43124:SF3">
    <property type="entry name" value="CHLORAMPHENICOL EFFLUX PUMP RV0191"/>
    <property type="match status" value="1"/>
</dbReference>
<evidence type="ECO:0000313" key="8">
    <source>
        <dbReference type="EMBL" id="KMV16800.1"/>
    </source>
</evidence>
<feature type="transmembrane region" description="Helical" evidence="6">
    <location>
        <begin position="290"/>
        <end position="309"/>
    </location>
</feature>
<dbReference type="PANTHER" id="PTHR43124">
    <property type="entry name" value="PURINE EFFLUX PUMP PBUE"/>
    <property type="match status" value="1"/>
</dbReference>
<evidence type="ECO:0000313" key="9">
    <source>
        <dbReference type="Proteomes" id="UP000037594"/>
    </source>
</evidence>
<feature type="transmembrane region" description="Helical" evidence="6">
    <location>
        <begin position="158"/>
        <end position="180"/>
    </location>
</feature>
<feature type="transmembrane region" description="Helical" evidence="6">
    <location>
        <begin position="355"/>
        <end position="377"/>
    </location>
</feature>
<dbReference type="EMBL" id="LFOD01000018">
    <property type="protein sequence ID" value="KMV16800.1"/>
    <property type="molecule type" value="Genomic_DNA"/>
</dbReference>
<feature type="domain" description="Major facilitator superfamily (MFS) profile" evidence="7">
    <location>
        <begin position="4"/>
        <end position="384"/>
    </location>
</feature>
<keyword evidence="3 6" id="KW-0812">Transmembrane</keyword>
<feature type="transmembrane region" description="Helical" evidence="6">
    <location>
        <begin position="201"/>
        <end position="224"/>
    </location>
</feature>
<feature type="transmembrane region" description="Helical" evidence="6">
    <location>
        <begin position="70"/>
        <end position="87"/>
    </location>
</feature>
<name>A0A0J8U8V9_9MYCO</name>
<dbReference type="InterPro" id="IPR050189">
    <property type="entry name" value="MFS_Efflux_Transporters"/>
</dbReference>
<keyword evidence="4 6" id="KW-1133">Transmembrane helix</keyword>
<proteinExistence type="predicted"/>
<dbReference type="GO" id="GO:0022857">
    <property type="term" value="F:transmembrane transporter activity"/>
    <property type="evidence" value="ECO:0007669"/>
    <property type="project" value="InterPro"/>
</dbReference>
<dbReference type="InterPro" id="IPR011701">
    <property type="entry name" value="MFS"/>
</dbReference>
<dbReference type="SUPFAM" id="SSF103473">
    <property type="entry name" value="MFS general substrate transporter"/>
    <property type="match status" value="1"/>
</dbReference>
<evidence type="ECO:0000256" key="2">
    <source>
        <dbReference type="ARBA" id="ARBA00022475"/>
    </source>
</evidence>
<dbReference type="InterPro" id="IPR036259">
    <property type="entry name" value="MFS_trans_sf"/>
</dbReference>
<comment type="caution">
    <text evidence="8">The sequence shown here is derived from an EMBL/GenBank/DDBJ whole genome shotgun (WGS) entry which is preliminary data.</text>
</comment>
<feature type="transmembrane region" description="Helical" evidence="6">
    <location>
        <begin position="266"/>
        <end position="284"/>
    </location>
</feature>
<protein>
    <submittedName>
        <fullName evidence="8">Major facilitator transporter</fullName>
    </submittedName>
</protein>
<dbReference type="OrthoDB" id="9814237at2"/>
<dbReference type="CDD" id="cd17324">
    <property type="entry name" value="MFS_NepI_like"/>
    <property type="match status" value="1"/>
</dbReference>
<sequence length="395" mass="39886">MPVAIWIIGAAIFAQGTSELMLAGLLPELSADLGVTIPQAGLLVSVFALGMLIGAPVLAVTTLRWPRRRALLAFLTIFVLAHVAGALTDSYPVLVALRFVSAFVYAGFWAVGAGTAMSLVSPDRRGRAMSIVAGGLTVATVIGLPTGTWIGQNLGWRGAFWAVAAMSALAAGAVLAAVPTGRPDTAPRMADELRGLAVPRLWLSYAMTAVSTAALLGTFTYLGAMLITTSGLKSEWVPVVLFGYGVGALAGMAVGGYAADRWPHGVLLIGFGGLCVVLAGIGIVSHHALAVGALSVLLGLTGFGTNPALNSRVFALGASAPTLTAAGTTSAFNVGIALGPWLAGLALTAGAGYPVVPWIGAGLAVGALALFALDVALARGQRADAQPLPVMPCPT</sequence>
<evidence type="ECO:0000256" key="3">
    <source>
        <dbReference type="ARBA" id="ARBA00022692"/>
    </source>
</evidence>
<feature type="transmembrane region" description="Helical" evidence="6">
    <location>
        <begin position="99"/>
        <end position="119"/>
    </location>
</feature>
<dbReference type="Gene3D" id="1.20.1250.20">
    <property type="entry name" value="MFS general substrate transporter like domains"/>
    <property type="match status" value="1"/>
</dbReference>
<accession>A0A0J8U8V9</accession>
<feature type="transmembrane region" description="Helical" evidence="6">
    <location>
        <begin position="321"/>
        <end position="343"/>
    </location>
</feature>
<dbReference type="NCBIfam" id="NF033135">
    <property type="entry name" value="cmx_cmrA"/>
    <property type="match status" value="1"/>
</dbReference>
<feature type="transmembrane region" description="Helical" evidence="6">
    <location>
        <begin position="131"/>
        <end position="152"/>
    </location>
</feature>
<dbReference type="PROSITE" id="PS50850">
    <property type="entry name" value="MFS"/>
    <property type="match status" value="1"/>
</dbReference>
<comment type="subcellular location">
    <subcellularLocation>
        <location evidence="1">Cell membrane</location>
        <topology evidence="1">Multi-pass membrane protein</topology>
    </subcellularLocation>
</comment>
<gene>
    <name evidence="8" type="ORF">ACT17_19345</name>
</gene>
<dbReference type="AlphaFoldDB" id="A0A0J8U8V9"/>
<evidence type="ECO:0000259" key="7">
    <source>
        <dbReference type="PROSITE" id="PS50850"/>
    </source>
</evidence>
<reference evidence="8 9" key="1">
    <citation type="submission" date="2015-06" db="EMBL/GenBank/DDBJ databases">
        <title>Genome sequence of Mycobacterium conceptionense strain MLE.</title>
        <authorList>
            <person name="Greninger A.L."/>
            <person name="Cunningham G."/>
            <person name="Chiu C.Y."/>
            <person name="Miller S."/>
        </authorList>
    </citation>
    <scope>NUCLEOTIDE SEQUENCE [LARGE SCALE GENOMIC DNA]</scope>
    <source>
        <strain evidence="8 9">MLE</strain>
    </source>
</reference>
<dbReference type="Proteomes" id="UP000037594">
    <property type="component" value="Unassembled WGS sequence"/>
</dbReference>
<evidence type="ECO:0000256" key="1">
    <source>
        <dbReference type="ARBA" id="ARBA00004651"/>
    </source>
</evidence>
<evidence type="ECO:0000256" key="6">
    <source>
        <dbReference type="SAM" id="Phobius"/>
    </source>
</evidence>
<keyword evidence="5 6" id="KW-0472">Membrane</keyword>